<dbReference type="STRING" id="5786.F1A438"/>
<dbReference type="GO" id="GO:0016616">
    <property type="term" value="F:oxidoreductase activity, acting on the CH-OH group of donors, NAD or NADP as acceptor"/>
    <property type="evidence" value="ECO:0000318"/>
    <property type="project" value="GO_Central"/>
</dbReference>
<keyword evidence="5" id="KW-1185">Reference proteome</keyword>
<name>F1A438_DICPU</name>
<organism evidence="4 5">
    <name type="scientific">Dictyostelium purpureum</name>
    <name type="common">Slime mold</name>
    <dbReference type="NCBI Taxonomy" id="5786"/>
    <lineage>
        <taxon>Eukaryota</taxon>
        <taxon>Amoebozoa</taxon>
        <taxon>Evosea</taxon>
        <taxon>Eumycetozoa</taxon>
        <taxon>Dictyostelia</taxon>
        <taxon>Dictyosteliales</taxon>
        <taxon>Dictyosteliaceae</taxon>
        <taxon>Dictyostelium</taxon>
    </lineage>
</organism>
<dbReference type="PANTHER" id="PTHR10366">
    <property type="entry name" value="NAD DEPENDENT EPIMERASE/DEHYDRATASE"/>
    <property type="match status" value="1"/>
</dbReference>
<dbReference type="EMBL" id="GL871495">
    <property type="protein sequence ID" value="EGC29048.1"/>
    <property type="molecule type" value="Genomic_DNA"/>
</dbReference>
<evidence type="ECO:0000313" key="5">
    <source>
        <dbReference type="Proteomes" id="UP000001064"/>
    </source>
</evidence>
<evidence type="ECO:0000256" key="2">
    <source>
        <dbReference type="ARBA" id="ARBA00023445"/>
    </source>
</evidence>
<dbReference type="RefSeq" id="XP_003294432.1">
    <property type="nucleotide sequence ID" value="XM_003294384.1"/>
</dbReference>
<evidence type="ECO:0000313" key="4">
    <source>
        <dbReference type="EMBL" id="EGC29048.1"/>
    </source>
</evidence>
<keyword evidence="1" id="KW-0560">Oxidoreductase</keyword>
<dbReference type="OrthoDB" id="17358at2759"/>
<dbReference type="eggNOG" id="KOG1502">
    <property type="taxonomic scope" value="Eukaryota"/>
</dbReference>
<dbReference type="KEGG" id="dpp:DICPUDRAFT_51509"/>
<sequence length="333" mass="36492">MVTVKNETVLVTGGSGYVALFCIIKLLREGYKVRTTVRKLSRKDEIIRLIRNSGLAVGDDEIEFVEADLLSDNGWGDAVKGCKYILHVASPFPAVQPENEDEAIRPAVDGTLRVLKAARDDTNVKRVVLTSSFAAIGYGKELDRPFNENDWTIIDATTTPYIKSKTLAEKAAWNFIEKECGDNSKLELTVINPVGVFGPVLGNDLSTSIVFIKSIIENAFPDGYPQFGFGVVDVRDVADIHYLAMIKKEAKGERFLATNNGFINLDYTAKILKEKVPELSNKIIIPLSSNISDPIVSVDAINDKAKSLLGWTPISTDNALISTAKSLIDLNLV</sequence>
<dbReference type="CDD" id="cd05227">
    <property type="entry name" value="AR_SDR_e"/>
    <property type="match status" value="1"/>
</dbReference>
<dbReference type="GeneID" id="10506656"/>
<dbReference type="VEuPathDB" id="AmoebaDB:DICPUDRAFT_51509"/>
<dbReference type="Pfam" id="PF01370">
    <property type="entry name" value="Epimerase"/>
    <property type="match status" value="1"/>
</dbReference>
<dbReference type="PANTHER" id="PTHR10366:SF564">
    <property type="entry name" value="STEROL-4-ALPHA-CARBOXYLATE 3-DEHYDROGENASE, DECARBOXYLATING"/>
    <property type="match status" value="1"/>
</dbReference>
<feature type="domain" description="NAD-dependent epimerase/dehydratase" evidence="3">
    <location>
        <begin position="9"/>
        <end position="252"/>
    </location>
</feature>
<protein>
    <recommendedName>
        <fullName evidence="3">NAD-dependent epimerase/dehydratase domain-containing protein</fullName>
    </recommendedName>
</protein>
<dbReference type="Proteomes" id="UP000001064">
    <property type="component" value="Unassembled WGS sequence"/>
</dbReference>
<dbReference type="InParanoid" id="F1A438"/>
<dbReference type="Gene3D" id="3.40.50.720">
    <property type="entry name" value="NAD(P)-binding Rossmann-like Domain"/>
    <property type="match status" value="1"/>
</dbReference>
<gene>
    <name evidence="4" type="ORF">DICPUDRAFT_51509</name>
</gene>
<dbReference type="OMA" id="QGQMKEK"/>
<comment type="similarity">
    <text evidence="2">Belongs to the NAD(P)-dependent epimerase/dehydratase family. Dihydroflavonol-4-reductase subfamily.</text>
</comment>
<dbReference type="AlphaFoldDB" id="F1A438"/>
<dbReference type="InterPro" id="IPR036291">
    <property type="entry name" value="NAD(P)-bd_dom_sf"/>
</dbReference>
<proteinExistence type="inferred from homology"/>
<evidence type="ECO:0000259" key="3">
    <source>
        <dbReference type="Pfam" id="PF01370"/>
    </source>
</evidence>
<reference evidence="5" key="1">
    <citation type="journal article" date="2011" name="Genome Biol.">
        <title>Comparative genomics of the social amoebae Dictyostelium discoideum and Dictyostelium purpureum.</title>
        <authorList>
            <consortium name="US DOE Joint Genome Institute (JGI-PGF)"/>
            <person name="Sucgang R."/>
            <person name="Kuo A."/>
            <person name="Tian X."/>
            <person name="Salerno W."/>
            <person name="Parikh A."/>
            <person name="Feasley C.L."/>
            <person name="Dalin E."/>
            <person name="Tu H."/>
            <person name="Huang E."/>
            <person name="Barry K."/>
            <person name="Lindquist E."/>
            <person name="Shapiro H."/>
            <person name="Bruce D."/>
            <person name="Schmutz J."/>
            <person name="Salamov A."/>
            <person name="Fey P."/>
            <person name="Gaudet P."/>
            <person name="Anjard C."/>
            <person name="Babu M.M."/>
            <person name="Basu S."/>
            <person name="Bushmanova Y."/>
            <person name="van der Wel H."/>
            <person name="Katoh-Kurasawa M."/>
            <person name="Dinh C."/>
            <person name="Coutinho P.M."/>
            <person name="Saito T."/>
            <person name="Elias M."/>
            <person name="Schaap P."/>
            <person name="Kay R.R."/>
            <person name="Henrissat B."/>
            <person name="Eichinger L."/>
            <person name="Rivero F."/>
            <person name="Putnam N.H."/>
            <person name="West C.M."/>
            <person name="Loomis W.F."/>
            <person name="Chisholm R.L."/>
            <person name="Shaulsky G."/>
            <person name="Strassmann J.E."/>
            <person name="Queller D.C."/>
            <person name="Kuspa A."/>
            <person name="Grigoriev I.V."/>
        </authorList>
    </citation>
    <scope>NUCLEOTIDE SEQUENCE [LARGE SCALE GENOMIC DNA]</scope>
    <source>
        <strain evidence="5">QSDP1</strain>
    </source>
</reference>
<accession>F1A438</accession>
<dbReference type="SUPFAM" id="SSF51735">
    <property type="entry name" value="NAD(P)-binding Rossmann-fold domains"/>
    <property type="match status" value="1"/>
</dbReference>
<dbReference type="InterPro" id="IPR001509">
    <property type="entry name" value="Epimerase_deHydtase"/>
</dbReference>
<dbReference type="FunFam" id="3.40.50.720:FF:000336">
    <property type="entry name" value="Aldehyde reductase"/>
    <property type="match status" value="1"/>
</dbReference>
<dbReference type="InterPro" id="IPR050425">
    <property type="entry name" value="NAD(P)_dehydrat-like"/>
</dbReference>
<evidence type="ECO:0000256" key="1">
    <source>
        <dbReference type="ARBA" id="ARBA00023002"/>
    </source>
</evidence>